<dbReference type="OrthoDB" id="9766816at2"/>
<evidence type="ECO:0000259" key="3">
    <source>
        <dbReference type="Pfam" id="PF01494"/>
    </source>
</evidence>
<name>A0A0N0ZUU4_CHRID</name>
<dbReference type="Gene3D" id="3.50.50.60">
    <property type="entry name" value="FAD/NAD(P)-binding domain"/>
    <property type="match status" value="1"/>
</dbReference>
<comment type="caution">
    <text evidence="4">The sequence shown here is derived from an EMBL/GenBank/DDBJ whole genome shotgun (WGS) entry which is preliminary data.</text>
</comment>
<evidence type="ECO:0000313" key="5">
    <source>
        <dbReference type="Proteomes" id="UP000037953"/>
    </source>
</evidence>
<keyword evidence="1" id="KW-0560">Oxidoreductase</keyword>
<dbReference type="RefSeq" id="WP_062702296.1">
    <property type="nucleotide sequence ID" value="NZ_LJOD01000016.1"/>
</dbReference>
<organism evidence="4 5">
    <name type="scientific">Chryseobacterium indologenes</name>
    <name type="common">Flavobacterium indologenes</name>
    <dbReference type="NCBI Taxonomy" id="253"/>
    <lineage>
        <taxon>Bacteria</taxon>
        <taxon>Pseudomonadati</taxon>
        <taxon>Bacteroidota</taxon>
        <taxon>Flavobacteriia</taxon>
        <taxon>Flavobacteriales</taxon>
        <taxon>Weeksellaceae</taxon>
        <taxon>Chryseobacterium group</taxon>
        <taxon>Chryseobacterium</taxon>
    </lineage>
</organism>
<evidence type="ECO:0000256" key="1">
    <source>
        <dbReference type="ARBA" id="ARBA00023002"/>
    </source>
</evidence>
<dbReference type="GO" id="GO:0071949">
    <property type="term" value="F:FAD binding"/>
    <property type="evidence" value="ECO:0007669"/>
    <property type="project" value="InterPro"/>
</dbReference>
<dbReference type="AlphaFoldDB" id="A0A0N0ZUU4"/>
<protein>
    <recommendedName>
        <fullName evidence="3">FAD-binding domain-containing protein</fullName>
    </recommendedName>
</protein>
<gene>
    <name evidence="4" type="ORF">AOB46_18925</name>
</gene>
<dbReference type="InterPro" id="IPR002938">
    <property type="entry name" value="FAD-bd"/>
</dbReference>
<dbReference type="PRINTS" id="PR00420">
    <property type="entry name" value="RNGMNOXGNASE"/>
</dbReference>
<dbReference type="Proteomes" id="UP000037953">
    <property type="component" value="Unassembled WGS sequence"/>
</dbReference>
<accession>A0A0N0ZUU4</accession>
<sequence length="395" mass="44419">MNHKKILIVGGGIAGPALAIKLIEQGAHVNIIEARTQAEMNEGLFFGISPNGMNILSGLIDISGIYEEYVPGSLRFYNAKGRQIAELDVSSQKSMYGIAGIQVKRSVISNLLQKKLADLGVPVEYNCKLQSIGNSRAKIEVETNKGQFTDYDLLIGADGIHSLCRRLVFPDAPEPVYTKMLSTGAIVKIPDWDEASEAIEMTFGKQAFFGFSTTNKGNVWWFNNYDWEQEPDHKALNDPYMKQNIKKDLLEIHKADHHKIKEIITASQDLFAYPIYDMPALEKWHTEKICLIGDAAHAISPHTGQGASLALEDSVILAKCLAKYKNPELAFSRFQQLRYDRVAKIIAQARKVGKSKSRPNPVAVFFRDIMVKHFISMEQKKMHWIYEYNANNLEV</sequence>
<dbReference type="InterPro" id="IPR050493">
    <property type="entry name" value="FAD-dep_Monooxygenase_BioMet"/>
</dbReference>
<dbReference type="EMBL" id="LJOD01000016">
    <property type="protein sequence ID" value="KPE49596.1"/>
    <property type="molecule type" value="Genomic_DNA"/>
</dbReference>
<dbReference type="PANTHER" id="PTHR13789">
    <property type="entry name" value="MONOOXYGENASE"/>
    <property type="match status" value="1"/>
</dbReference>
<proteinExistence type="predicted"/>
<keyword evidence="2" id="KW-0503">Monooxygenase</keyword>
<reference evidence="4 5" key="1">
    <citation type="journal article" date="2015" name="Genom Data">
        <title>Draft genome sequence of a multidrug-resistant Chryseobacterium indologenes isolate from Malaysia.</title>
        <authorList>
            <person name="Yu C.Y."/>
            <person name="Ang G.Y."/>
            <person name="Cheng H.J."/>
            <person name="Cheong Y.M."/>
            <person name="Yin W.F."/>
            <person name="Chan K.G."/>
        </authorList>
    </citation>
    <scope>NUCLEOTIDE SEQUENCE [LARGE SCALE GENOMIC DNA]</scope>
    <source>
        <strain evidence="4 5">CI_885</strain>
    </source>
</reference>
<dbReference type="Pfam" id="PF01494">
    <property type="entry name" value="FAD_binding_3"/>
    <property type="match status" value="1"/>
</dbReference>
<evidence type="ECO:0000256" key="2">
    <source>
        <dbReference type="ARBA" id="ARBA00023033"/>
    </source>
</evidence>
<dbReference type="PATRIC" id="fig|253.9.peg.1741"/>
<dbReference type="SUPFAM" id="SSF51905">
    <property type="entry name" value="FAD/NAD(P)-binding domain"/>
    <property type="match status" value="1"/>
</dbReference>
<dbReference type="PANTHER" id="PTHR13789:SF309">
    <property type="entry name" value="PUTATIVE (AFU_ORTHOLOGUE AFUA_6G14510)-RELATED"/>
    <property type="match status" value="1"/>
</dbReference>
<evidence type="ECO:0000313" key="4">
    <source>
        <dbReference type="EMBL" id="KPE49596.1"/>
    </source>
</evidence>
<dbReference type="GO" id="GO:0004497">
    <property type="term" value="F:monooxygenase activity"/>
    <property type="evidence" value="ECO:0007669"/>
    <property type="project" value="UniProtKB-KW"/>
</dbReference>
<reference evidence="5" key="2">
    <citation type="submission" date="2015-09" db="EMBL/GenBank/DDBJ databases">
        <title>Draft genome sequence of a multidrug-resistant Chryseobacterium indologenes isolate from Malaysia.</title>
        <authorList>
            <person name="Yu C.Y."/>
            <person name="Ang G.Y."/>
            <person name="Chan K.-G."/>
        </authorList>
    </citation>
    <scope>NUCLEOTIDE SEQUENCE [LARGE SCALE GENOMIC DNA]</scope>
    <source>
        <strain evidence="5">CI_885</strain>
    </source>
</reference>
<feature type="domain" description="FAD-binding" evidence="3">
    <location>
        <begin position="5"/>
        <end position="324"/>
    </location>
</feature>
<dbReference type="InterPro" id="IPR036188">
    <property type="entry name" value="FAD/NAD-bd_sf"/>
</dbReference>